<organism evidence="2 3">
    <name type="scientific">Coccomyxa subellipsoidea (strain C-169)</name>
    <name type="common">Green microalga</name>
    <dbReference type="NCBI Taxonomy" id="574566"/>
    <lineage>
        <taxon>Eukaryota</taxon>
        <taxon>Viridiplantae</taxon>
        <taxon>Chlorophyta</taxon>
        <taxon>core chlorophytes</taxon>
        <taxon>Trebouxiophyceae</taxon>
        <taxon>Trebouxiophyceae incertae sedis</taxon>
        <taxon>Coccomyxaceae</taxon>
        <taxon>Coccomyxa</taxon>
        <taxon>Coccomyxa subellipsoidea</taxon>
    </lineage>
</organism>
<dbReference type="InterPro" id="IPR018170">
    <property type="entry name" value="Aldo/ket_reductase_CS"/>
</dbReference>
<gene>
    <name evidence="2" type="ORF">COCSUDRAFT_48592</name>
</gene>
<reference evidence="2 3" key="1">
    <citation type="journal article" date="2012" name="Genome Biol.">
        <title>The genome of the polar eukaryotic microalga coccomyxa subellipsoidea reveals traits of cold adaptation.</title>
        <authorList>
            <person name="Blanc G."/>
            <person name="Agarkova I."/>
            <person name="Grimwood J."/>
            <person name="Kuo A."/>
            <person name="Brueggeman A."/>
            <person name="Dunigan D."/>
            <person name="Gurnon J."/>
            <person name="Ladunga I."/>
            <person name="Lindquist E."/>
            <person name="Lucas S."/>
            <person name="Pangilinan J."/>
            <person name="Proschold T."/>
            <person name="Salamov A."/>
            <person name="Schmutz J."/>
            <person name="Weeks D."/>
            <person name="Yamada T."/>
            <person name="Claverie J.M."/>
            <person name="Grigoriev I."/>
            <person name="Van Etten J."/>
            <person name="Lomsadze A."/>
            <person name="Borodovsky M."/>
        </authorList>
    </citation>
    <scope>NUCLEOTIDE SEQUENCE [LARGE SCALE GENOMIC DNA]</scope>
    <source>
        <strain evidence="2 3">C-169</strain>
    </source>
</reference>
<name>I0YNV4_COCSC</name>
<dbReference type="Pfam" id="PF00248">
    <property type="entry name" value="Aldo_ket_red"/>
    <property type="match status" value="2"/>
</dbReference>
<dbReference type="InterPro" id="IPR020471">
    <property type="entry name" value="AKR"/>
</dbReference>
<dbReference type="CDD" id="cd19071">
    <property type="entry name" value="AKR_AKR1-5-like"/>
    <property type="match status" value="1"/>
</dbReference>
<dbReference type="STRING" id="574566.I0YNV4"/>
<dbReference type="GeneID" id="17038049"/>
<feature type="domain" description="NADP-dependent oxidoreductase" evidence="1">
    <location>
        <begin position="389"/>
        <end position="634"/>
    </location>
</feature>
<proteinExistence type="predicted"/>
<dbReference type="eggNOG" id="KOG1577">
    <property type="taxonomic scope" value="Eukaryota"/>
</dbReference>
<evidence type="ECO:0000313" key="3">
    <source>
        <dbReference type="Proteomes" id="UP000007264"/>
    </source>
</evidence>
<dbReference type="RefSeq" id="XP_005644617.1">
    <property type="nucleotide sequence ID" value="XM_005644560.1"/>
</dbReference>
<dbReference type="PROSITE" id="PS00798">
    <property type="entry name" value="ALDOKETO_REDUCTASE_1"/>
    <property type="match status" value="1"/>
</dbReference>
<dbReference type="AlphaFoldDB" id="I0YNV4"/>
<dbReference type="SUPFAM" id="SSF51430">
    <property type="entry name" value="NAD(P)-linked oxidoreductase"/>
    <property type="match status" value="2"/>
</dbReference>
<evidence type="ECO:0000259" key="1">
    <source>
        <dbReference type="Pfam" id="PF00248"/>
    </source>
</evidence>
<dbReference type="PANTHER" id="PTHR11732">
    <property type="entry name" value="ALDO/KETO REDUCTASE"/>
    <property type="match status" value="1"/>
</dbReference>
<dbReference type="Gene3D" id="3.20.20.100">
    <property type="entry name" value="NADP-dependent oxidoreductase domain"/>
    <property type="match status" value="2"/>
</dbReference>
<dbReference type="Proteomes" id="UP000007264">
    <property type="component" value="Unassembled WGS sequence"/>
</dbReference>
<dbReference type="GO" id="GO:0016491">
    <property type="term" value="F:oxidoreductase activity"/>
    <property type="evidence" value="ECO:0007669"/>
    <property type="project" value="InterPro"/>
</dbReference>
<dbReference type="KEGG" id="csl:COCSUDRAFT_48592"/>
<dbReference type="PROSITE" id="PS00062">
    <property type="entry name" value="ALDOKETO_REDUCTASE_2"/>
    <property type="match status" value="1"/>
</dbReference>
<evidence type="ECO:0000313" key="2">
    <source>
        <dbReference type="EMBL" id="EIE20073.1"/>
    </source>
</evidence>
<comment type="caution">
    <text evidence="2">The sequence shown here is derived from an EMBL/GenBank/DDBJ whole genome shotgun (WGS) entry which is preliminary data.</text>
</comment>
<dbReference type="InterPro" id="IPR036812">
    <property type="entry name" value="NAD(P)_OxRdtase_dom_sf"/>
</dbReference>
<dbReference type="EMBL" id="AGSI01000016">
    <property type="protein sequence ID" value="EIE20073.1"/>
    <property type="molecule type" value="Genomic_DNA"/>
</dbReference>
<accession>I0YNV4</accession>
<protein>
    <recommendedName>
        <fullName evidence="1">NADP-dependent oxidoreductase domain-containing protein</fullName>
    </recommendedName>
</protein>
<keyword evidence="3" id="KW-1185">Reference proteome</keyword>
<dbReference type="InterPro" id="IPR023210">
    <property type="entry name" value="NADP_OxRdtase_dom"/>
</dbReference>
<sequence>MAQPAIRYPSQDLAGINFAGINFGQAKLALEQRFLDERNQAASKGIDGGALAAKKQKISSIAADQPTALLNTGNRIPLLGLGTFKADEQTTNEAVAAALKAGYRHIDCASHYLNEPAIGNGLHAALKAGHAKREDLFITSKLWNTDHAAEDVRPALEATLHDLRTPYLDLYLIHWPVTEPQKKGDRIDPGIKETWAAMEKLVDAGLVKNIGVSNFSIKKLEEVLSFCRIRPAVNQVEVHPIWRNDELIAYCRDQNIHVSAYCPLGTPWTSAKAVIRRADPASKHPVINEIAKKYNKHSNLEEVLNFELSKEDYNRITSIDFQLRLVDGIRFLRPEGPYRTMKDLWDEDQTDACRLRFINSMYKFPSTPAVQLSSGHRMPILGVSTWLKHKVQETVELALRSGFRHIDVSSQRGNEAEIGKAMSEIFSDWLVNRPDTWITGKVWADGDACPTPDHVRRQLSATLAALKVDYLDLCLLPAHDDSAAFKAAWETMESLVDEGKLRAIGLQDASVEQLTEVMGSARVAPAVNSVEVHPGNRNDELLAFCRCQGVHVMASSWPATAYMLHRKEVPALLRAPLVASIARRLGKRPAQVLIRWALQHGTSVSPKAGSHEHVQGILDVLNWDLPEDDYRALARLPREVMSSEVANVSHPAGVLFAAEA</sequence>
<dbReference type="PRINTS" id="PR00069">
    <property type="entry name" value="ALDKETRDTASE"/>
</dbReference>
<dbReference type="OrthoDB" id="416253at2759"/>
<feature type="domain" description="NADP-dependent oxidoreductase" evidence="1">
    <location>
        <begin position="80"/>
        <end position="304"/>
    </location>
</feature>